<dbReference type="GO" id="GO:0070006">
    <property type="term" value="F:metalloaminopeptidase activity"/>
    <property type="evidence" value="ECO:0007669"/>
    <property type="project" value="UniProtKB-UniRule"/>
</dbReference>
<comment type="catalytic activity">
    <reaction evidence="6 7">
        <text>Release of N-terminal amino acids, preferentially methionine, from peptides and arylamides.</text>
        <dbReference type="EC" id="3.4.11.18"/>
    </reaction>
</comment>
<evidence type="ECO:0000313" key="10">
    <source>
        <dbReference type="Proteomes" id="UP000214880"/>
    </source>
</evidence>
<dbReference type="NCBIfam" id="TIGR00500">
    <property type="entry name" value="met_pdase_I"/>
    <property type="match status" value="1"/>
</dbReference>
<dbReference type="PANTHER" id="PTHR43330:SF27">
    <property type="entry name" value="METHIONINE AMINOPEPTIDASE"/>
    <property type="match status" value="1"/>
</dbReference>
<dbReference type="PROSITE" id="PS00680">
    <property type="entry name" value="MAP_1"/>
    <property type="match status" value="1"/>
</dbReference>
<feature type="binding site" evidence="6">
    <location>
        <position position="77"/>
    </location>
    <ligand>
        <name>substrate</name>
    </ligand>
</feature>
<comment type="subunit">
    <text evidence="6">Monomer.</text>
</comment>
<feature type="binding site" evidence="6">
    <location>
        <position position="168"/>
    </location>
    <ligand>
        <name>a divalent metal cation</name>
        <dbReference type="ChEBI" id="CHEBI:60240"/>
        <label>2</label>
        <note>catalytic</note>
    </ligand>
</feature>
<name>A0A1G9V8N3_9FIRM</name>
<dbReference type="RefSeq" id="WP_092073846.1">
    <property type="nucleotide sequence ID" value="NZ_FNHB01000006.1"/>
</dbReference>
<gene>
    <name evidence="6" type="primary">map</name>
    <name evidence="9" type="ORF">SAMN04488502_106210</name>
</gene>
<keyword evidence="10" id="KW-1185">Reference proteome</keyword>
<dbReference type="CDD" id="cd01086">
    <property type="entry name" value="MetAP1"/>
    <property type="match status" value="1"/>
</dbReference>
<proteinExistence type="inferred from homology"/>
<organism evidence="9 10">
    <name type="scientific">Dendrosporobacter quercicolus</name>
    <dbReference type="NCBI Taxonomy" id="146817"/>
    <lineage>
        <taxon>Bacteria</taxon>
        <taxon>Bacillati</taxon>
        <taxon>Bacillota</taxon>
        <taxon>Negativicutes</taxon>
        <taxon>Selenomonadales</taxon>
        <taxon>Sporomusaceae</taxon>
        <taxon>Dendrosporobacter</taxon>
    </lineage>
</organism>
<feature type="binding site" evidence="6">
    <location>
        <position position="201"/>
    </location>
    <ligand>
        <name>a divalent metal cation</name>
        <dbReference type="ChEBI" id="CHEBI:60240"/>
        <label>2</label>
        <note>catalytic</note>
    </ligand>
</feature>
<comment type="cofactor">
    <cofactor evidence="6">
        <name>Co(2+)</name>
        <dbReference type="ChEBI" id="CHEBI:48828"/>
    </cofactor>
    <cofactor evidence="6">
        <name>Zn(2+)</name>
        <dbReference type="ChEBI" id="CHEBI:29105"/>
    </cofactor>
    <cofactor evidence="6">
        <name>Mn(2+)</name>
        <dbReference type="ChEBI" id="CHEBI:29035"/>
    </cofactor>
    <cofactor evidence="6">
        <name>Fe(2+)</name>
        <dbReference type="ChEBI" id="CHEBI:29033"/>
    </cofactor>
    <text evidence="6">Binds 2 divalent metal cations per subunit. Has a high-affinity and a low affinity metal-binding site. The true nature of the physiological cofactor is under debate. The enzyme is active with cobalt, zinc, manganese or divalent iron ions. Most likely, methionine aminopeptidases function as mononuclear Fe(2+)-metalloproteases under physiological conditions, and the catalytically relevant metal-binding site has been assigned to the histidine-containing high-affinity site.</text>
</comment>
<comment type="function">
    <text evidence="1 6">Removes the N-terminal methionine from nascent proteins. The N-terminal methionine is often cleaved when the second residue in the primary sequence is small and uncharged (Met-Ala-, Cys, Gly, Pro, Ser, Thr, or Val). Requires deformylation of the N(alpha)-formylated initiator methionine before it can be hydrolyzed.</text>
</comment>
<reference evidence="9 10" key="1">
    <citation type="submission" date="2016-10" db="EMBL/GenBank/DDBJ databases">
        <authorList>
            <person name="de Groot N.N."/>
        </authorList>
    </citation>
    <scope>NUCLEOTIDE SEQUENCE [LARGE SCALE GENOMIC DNA]</scope>
    <source>
        <strain evidence="9 10">DSM 1736</strain>
    </source>
</reference>
<evidence type="ECO:0000259" key="8">
    <source>
        <dbReference type="Pfam" id="PF00557"/>
    </source>
</evidence>
<feature type="binding site" evidence="6">
    <location>
        <position position="105"/>
    </location>
    <ligand>
        <name>a divalent metal cation</name>
        <dbReference type="ChEBI" id="CHEBI:60240"/>
        <label>2</label>
        <note>catalytic</note>
    </ligand>
</feature>
<feature type="binding site" evidence="6">
    <location>
        <position position="105"/>
    </location>
    <ligand>
        <name>a divalent metal cation</name>
        <dbReference type="ChEBI" id="CHEBI:60240"/>
        <label>1</label>
    </ligand>
</feature>
<dbReference type="GO" id="GO:0004239">
    <property type="term" value="F:initiator methionyl aminopeptidase activity"/>
    <property type="evidence" value="ECO:0007669"/>
    <property type="project" value="UniProtKB-UniRule"/>
</dbReference>
<feature type="binding site" evidence="6">
    <location>
        <position position="232"/>
    </location>
    <ligand>
        <name>a divalent metal cation</name>
        <dbReference type="ChEBI" id="CHEBI:60240"/>
        <label>1</label>
    </ligand>
</feature>
<dbReference type="GO" id="GO:0006508">
    <property type="term" value="P:proteolysis"/>
    <property type="evidence" value="ECO:0007669"/>
    <property type="project" value="UniProtKB-KW"/>
</dbReference>
<dbReference type="EMBL" id="FNHB01000006">
    <property type="protein sequence ID" value="SDM68562.1"/>
    <property type="molecule type" value="Genomic_DNA"/>
</dbReference>
<dbReference type="GO" id="GO:0046872">
    <property type="term" value="F:metal ion binding"/>
    <property type="evidence" value="ECO:0007669"/>
    <property type="project" value="UniProtKB-UniRule"/>
</dbReference>
<keyword evidence="4 6" id="KW-0479">Metal-binding</keyword>
<dbReference type="Gene3D" id="3.90.230.10">
    <property type="entry name" value="Creatinase/methionine aminopeptidase superfamily"/>
    <property type="match status" value="1"/>
</dbReference>
<accession>A0A1G9V8N3</accession>
<dbReference type="GO" id="GO:0005829">
    <property type="term" value="C:cytosol"/>
    <property type="evidence" value="ECO:0007669"/>
    <property type="project" value="TreeGrafter"/>
</dbReference>
<dbReference type="EC" id="3.4.11.18" evidence="6 7"/>
<dbReference type="InterPro" id="IPR000994">
    <property type="entry name" value="Pept_M24"/>
</dbReference>
<dbReference type="Proteomes" id="UP000214880">
    <property type="component" value="Unassembled WGS sequence"/>
</dbReference>
<comment type="similarity">
    <text evidence="6">Belongs to the peptidase M24A family. Methionine aminopeptidase type 1 subfamily.</text>
</comment>
<dbReference type="SUPFAM" id="SSF55920">
    <property type="entry name" value="Creatinase/aminopeptidase"/>
    <property type="match status" value="1"/>
</dbReference>
<dbReference type="STRING" id="146817.SAMN04488502_106210"/>
<keyword evidence="5 6" id="KW-0378">Hydrolase</keyword>
<dbReference type="PRINTS" id="PR00599">
    <property type="entry name" value="MAPEPTIDASE"/>
</dbReference>
<evidence type="ECO:0000256" key="4">
    <source>
        <dbReference type="ARBA" id="ARBA00022723"/>
    </source>
</evidence>
<evidence type="ECO:0000313" key="9">
    <source>
        <dbReference type="EMBL" id="SDM68562.1"/>
    </source>
</evidence>
<evidence type="ECO:0000256" key="5">
    <source>
        <dbReference type="ARBA" id="ARBA00022801"/>
    </source>
</evidence>
<dbReference type="InterPro" id="IPR036005">
    <property type="entry name" value="Creatinase/aminopeptidase-like"/>
</dbReference>
<evidence type="ECO:0000256" key="7">
    <source>
        <dbReference type="RuleBase" id="RU003653"/>
    </source>
</evidence>
<dbReference type="HAMAP" id="MF_01974">
    <property type="entry name" value="MetAP_1"/>
    <property type="match status" value="1"/>
</dbReference>
<dbReference type="PANTHER" id="PTHR43330">
    <property type="entry name" value="METHIONINE AMINOPEPTIDASE"/>
    <property type="match status" value="1"/>
</dbReference>
<feature type="binding site" evidence="6">
    <location>
        <position position="175"/>
    </location>
    <ligand>
        <name>substrate</name>
    </ligand>
</feature>
<evidence type="ECO:0000256" key="6">
    <source>
        <dbReference type="HAMAP-Rule" id="MF_01974"/>
    </source>
</evidence>
<keyword evidence="2 6" id="KW-0031">Aminopeptidase</keyword>
<keyword evidence="3 6" id="KW-0645">Protease</keyword>
<dbReference type="Pfam" id="PF00557">
    <property type="entry name" value="Peptidase_M24"/>
    <property type="match status" value="1"/>
</dbReference>
<evidence type="ECO:0000256" key="2">
    <source>
        <dbReference type="ARBA" id="ARBA00022438"/>
    </source>
</evidence>
<feature type="domain" description="Peptidase M24" evidence="8">
    <location>
        <begin position="12"/>
        <end position="239"/>
    </location>
</feature>
<dbReference type="OrthoDB" id="9802055at2"/>
<evidence type="ECO:0000256" key="3">
    <source>
        <dbReference type="ARBA" id="ARBA00022670"/>
    </source>
</evidence>
<feature type="binding site" evidence="6">
    <location>
        <position position="232"/>
    </location>
    <ligand>
        <name>a divalent metal cation</name>
        <dbReference type="ChEBI" id="CHEBI:60240"/>
        <label>2</label>
        <note>catalytic</note>
    </ligand>
</feature>
<dbReference type="InterPro" id="IPR001714">
    <property type="entry name" value="Pept_M24_MAP"/>
</dbReference>
<evidence type="ECO:0000256" key="1">
    <source>
        <dbReference type="ARBA" id="ARBA00002521"/>
    </source>
</evidence>
<dbReference type="AlphaFoldDB" id="A0A1G9V8N3"/>
<feature type="binding site" evidence="6">
    <location>
        <position position="94"/>
    </location>
    <ligand>
        <name>a divalent metal cation</name>
        <dbReference type="ChEBI" id="CHEBI:60240"/>
        <label>1</label>
    </ligand>
</feature>
<protein>
    <recommendedName>
        <fullName evidence="6 7">Methionine aminopeptidase</fullName>
        <shortName evidence="6">MAP</shortName>
        <shortName evidence="6">MetAP</shortName>
        <ecNumber evidence="6 7">3.4.11.18</ecNumber>
    </recommendedName>
    <alternativeName>
        <fullName evidence="6">Peptidase M</fullName>
    </alternativeName>
</protein>
<dbReference type="InterPro" id="IPR002467">
    <property type="entry name" value="Pept_M24A_MAP1"/>
</dbReference>
<sequence length="248" mass="26686">MIILKSDRELAYMRDAGKIVAETLTEVEKAAKPGVSTLELDRIAEEYIKGRGAIPTFKGYNGFPGNICASINEQVVHGIPGLKKLKNGDNVSIDIGAVINGYNGDAAVTVAVGDVDASVQKLLEVTEQSLYKGIEKAMAGNRLGDISHAVQAHAEAYGYGVVRDYVGHGIGRKMHEDPQVPNYGQPGRGPRLKSGMTLAIEPMINLGTHEVKTLDDGWTVVTKDGKPSAHFEHTIAITDDKPEILTKR</sequence>